<keyword evidence="1" id="KW-0472">Membrane</keyword>
<name>A0AAW2YRA8_9EUKA</name>
<dbReference type="AlphaFoldDB" id="A0AAW2YRA8"/>
<feature type="transmembrane region" description="Helical" evidence="1">
    <location>
        <begin position="51"/>
        <end position="70"/>
    </location>
</feature>
<dbReference type="EMBL" id="JAOPGA020000617">
    <property type="protein sequence ID" value="KAL0479981.1"/>
    <property type="molecule type" value="Genomic_DNA"/>
</dbReference>
<feature type="transmembrane region" description="Helical" evidence="1">
    <location>
        <begin position="251"/>
        <end position="270"/>
    </location>
</feature>
<evidence type="ECO:0000313" key="3">
    <source>
        <dbReference type="Proteomes" id="UP001431209"/>
    </source>
</evidence>
<reference evidence="2 3" key="1">
    <citation type="submission" date="2024-03" db="EMBL/GenBank/DDBJ databases">
        <title>The Acrasis kona genome and developmental transcriptomes reveal deep origins of eukaryotic multicellular pathways.</title>
        <authorList>
            <person name="Sheikh S."/>
            <person name="Fu C.-J."/>
            <person name="Brown M.W."/>
            <person name="Baldauf S.L."/>
        </authorList>
    </citation>
    <scope>NUCLEOTIDE SEQUENCE [LARGE SCALE GENOMIC DNA]</scope>
    <source>
        <strain evidence="2 3">ATCC MYA-3509</strain>
    </source>
</reference>
<sequence length="444" mass="50993">MSTRCGNRGLCNITAHKYYYCPDSTCGDSLCEDGTEPKSVYVLTDYIPPKWYLIYSLYFISGTALLTIILFRKTKTLKNNHLPILAVHITSWCFFAYFDFDTSISSAQPCIVTQLFSIYSFVVAGTSKTLRVYYHIQLYNEQKKKVSCEQETYSKINNNNYEDAVPKVPQSSHYLDWKLTHAVVFVIVIVVTQLFITLMFTEISISDGPCSQVAHHVLIKYLSSITLIAYSISLMLYSFNKRAFDSLDRSYELSIHIAAFFITSSISQLVAVQSAMWVEVPGHITPFYEFGYYTMIVFCATDMLATVYVPILFEVYRNYKNGDISQQKFDSIFSGTFPAIQTGLLLNYSLVELKVDEVIVWSYLKRISDPHIHSNLRSKLCEMLQQYVRNIDLKGMIGTETFPPHSLQSNIACENMKRSLEKNHIRALCSRMLKEKNQLINVLY</sequence>
<evidence type="ECO:0000256" key="1">
    <source>
        <dbReference type="SAM" id="Phobius"/>
    </source>
</evidence>
<gene>
    <name evidence="2" type="ORF">AKO1_007333</name>
</gene>
<evidence type="ECO:0000313" key="2">
    <source>
        <dbReference type="EMBL" id="KAL0479981.1"/>
    </source>
</evidence>
<accession>A0AAW2YRA8</accession>
<protein>
    <submittedName>
        <fullName evidence="2">Mthl3</fullName>
    </submittedName>
</protein>
<feature type="transmembrane region" description="Helical" evidence="1">
    <location>
        <begin position="221"/>
        <end position="239"/>
    </location>
</feature>
<feature type="transmembrane region" description="Helical" evidence="1">
    <location>
        <begin position="179"/>
        <end position="201"/>
    </location>
</feature>
<keyword evidence="1" id="KW-0812">Transmembrane</keyword>
<comment type="caution">
    <text evidence="2">The sequence shown here is derived from an EMBL/GenBank/DDBJ whole genome shotgun (WGS) entry which is preliminary data.</text>
</comment>
<keyword evidence="1" id="KW-1133">Transmembrane helix</keyword>
<organism evidence="2 3">
    <name type="scientific">Acrasis kona</name>
    <dbReference type="NCBI Taxonomy" id="1008807"/>
    <lineage>
        <taxon>Eukaryota</taxon>
        <taxon>Discoba</taxon>
        <taxon>Heterolobosea</taxon>
        <taxon>Tetramitia</taxon>
        <taxon>Eutetramitia</taxon>
        <taxon>Acrasidae</taxon>
        <taxon>Acrasis</taxon>
    </lineage>
</organism>
<keyword evidence="3" id="KW-1185">Reference proteome</keyword>
<feature type="transmembrane region" description="Helical" evidence="1">
    <location>
        <begin position="290"/>
        <end position="313"/>
    </location>
</feature>
<dbReference type="Proteomes" id="UP001431209">
    <property type="component" value="Unassembled WGS sequence"/>
</dbReference>
<proteinExistence type="predicted"/>